<name>A0A834TWR4_9FABA</name>
<evidence type="ECO:0000256" key="2">
    <source>
        <dbReference type="ARBA" id="ARBA00022473"/>
    </source>
</evidence>
<keyword evidence="4" id="KW-0539">Nucleus</keyword>
<evidence type="ECO:0000259" key="6">
    <source>
        <dbReference type="PROSITE" id="PS51059"/>
    </source>
</evidence>
<dbReference type="InterPro" id="IPR057823">
    <property type="entry name" value="WWE_RCD1"/>
</dbReference>
<protein>
    <submittedName>
        <fullName evidence="8">Putative inactive poly [ADP-ribose] polymerase SRO3</fullName>
    </submittedName>
</protein>
<dbReference type="OrthoDB" id="6133115at2759"/>
<feature type="domain" description="WWE" evidence="5">
    <location>
        <begin position="46"/>
        <end position="121"/>
    </location>
</feature>
<dbReference type="PANTHER" id="PTHR32263">
    <property type="entry name" value="INACTIVE POLY [ADP-RIBOSE] POLYMERASE SRO4-RELATED"/>
    <property type="match status" value="1"/>
</dbReference>
<dbReference type="InterPro" id="IPR022003">
    <property type="entry name" value="RST"/>
</dbReference>
<feature type="domain" description="PARP catalytic" evidence="6">
    <location>
        <begin position="202"/>
        <end position="424"/>
    </location>
</feature>
<keyword evidence="3" id="KW-0346">Stress response</keyword>
<dbReference type="Pfam" id="PF23467">
    <property type="entry name" value="WWE_5"/>
    <property type="match status" value="1"/>
</dbReference>
<dbReference type="SUPFAM" id="SSF56399">
    <property type="entry name" value="ADP-ribosylation"/>
    <property type="match status" value="1"/>
</dbReference>
<evidence type="ECO:0000256" key="1">
    <source>
        <dbReference type="ARBA" id="ARBA00004123"/>
    </source>
</evidence>
<comment type="caution">
    <text evidence="8">The sequence shown here is derived from an EMBL/GenBank/DDBJ whole genome shotgun (WGS) entry which is preliminary data.</text>
</comment>
<organism evidence="8 9">
    <name type="scientific">Senna tora</name>
    <dbReference type="NCBI Taxonomy" id="362788"/>
    <lineage>
        <taxon>Eukaryota</taxon>
        <taxon>Viridiplantae</taxon>
        <taxon>Streptophyta</taxon>
        <taxon>Embryophyta</taxon>
        <taxon>Tracheophyta</taxon>
        <taxon>Spermatophyta</taxon>
        <taxon>Magnoliopsida</taxon>
        <taxon>eudicotyledons</taxon>
        <taxon>Gunneridae</taxon>
        <taxon>Pentapetalae</taxon>
        <taxon>rosids</taxon>
        <taxon>fabids</taxon>
        <taxon>Fabales</taxon>
        <taxon>Fabaceae</taxon>
        <taxon>Caesalpinioideae</taxon>
        <taxon>Cassia clade</taxon>
        <taxon>Senna</taxon>
    </lineage>
</organism>
<dbReference type="GO" id="GO:0003950">
    <property type="term" value="F:NAD+ poly-ADP-ribosyltransferase activity"/>
    <property type="evidence" value="ECO:0007669"/>
    <property type="project" value="InterPro"/>
</dbReference>
<keyword evidence="2" id="KW-0217">Developmental protein</keyword>
<dbReference type="PANTHER" id="PTHR32263:SF19">
    <property type="entry name" value="OS03G0230300 PROTEIN"/>
    <property type="match status" value="1"/>
</dbReference>
<evidence type="ECO:0000313" key="8">
    <source>
        <dbReference type="EMBL" id="KAF7830083.1"/>
    </source>
</evidence>
<dbReference type="Proteomes" id="UP000634136">
    <property type="component" value="Unassembled WGS sequence"/>
</dbReference>
<evidence type="ECO:0000256" key="4">
    <source>
        <dbReference type="ARBA" id="ARBA00023242"/>
    </source>
</evidence>
<sequence>MNQKTMVESVTVRVPQSSSSSSLPKINPKVRCNHRSDSCCARLMMQNHNNFKRSAVPNRFMFYRGGSWVDFQSQVRESLRSGFVEDKPIIEAMIGGSKYVFDFLRMVQIDFGSGNQRSIAWIDENGKPFFPKVFVDEDFMNGLENSGTPNIEIEIRVDGMSCKRKFEHLDLGVDGANNEVSSSIKNNKQGDENQVVASKRQRLTSMDLKTSKWPNAKLLSEADKAYSFMSFLFLSEVTKTYPRTIISAIHKFIYSGPLEKARREVFERHNENKKAARGVSKTGYAWCGASSAEAIAGILAHGFELPRKTSRFPSYGVGIHLSTIGFPQLSAMQSEVDNNGEKHILLCRVILGNIEKVDAGSRQCGPSSVEFDSGADDPKNPRWYVVWSTNMNSHILPECVISFKSSTHLPGQLWSCNRSKNSLANLMMKIKSHLPSPKLMEVVTLCGSLLAGKLAKDNFIKQLRDIAGDELLMTVIQEIRSSG</sequence>
<dbReference type="PROSITE" id="PS51059">
    <property type="entry name" value="PARP_CATALYTIC"/>
    <property type="match status" value="1"/>
</dbReference>
<dbReference type="InterPro" id="IPR004170">
    <property type="entry name" value="WWE_dom"/>
</dbReference>
<keyword evidence="9" id="KW-1185">Reference proteome</keyword>
<comment type="subcellular location">
    <subcellularLocation>
        <location evidence="1">Nucleus</location>
    </subcellularLocation>
</comment>
<dbReference type="InterPro" id="IPR037197">
    <property type="entry name" value="WWE_dom_sf"/>
</dbReference>
<evidence type="ECO:0000256" key="3">
    <source>
        <dbReference type="ARBA" id="ARBA00023016"/>
    </source>
</evidence>
<proteinExistence type="predicted"/>
<feature type="domain" description="RST" evidence="7">
    <location>
        <begin position="414"/>
        <end position="483"/>
    </location>
</feature>
<accession>A0A834TWR4</accession>
<dbReference type="Pfam" id="PF12174">
    <property type="entry name" value="RST"/>
    <property type="match status" value="1"/>
</dbReference>
<gene>
    <name evidence="8" type="ORF">G2W53_012416</name>
</gene>
<evidence type="ECO:0000313" key="9">
    <source>
        <dbReference type="Proteomes" id="UP000634136"/>
    </source>
</evidence>
<dbReference type="PROSITE" id="PS50918">
    <property type="entry name" value="WWE"/>
    <property type="match status" value="1"/>
</dbReference>
<evidence type="ECO:0000259" key="7">
    <source>
        <dbReference type="PROSITE" id="PS51879"/>
    </source>
</evidence>
<dbReference type="EMBL" id="JAAIUW010000005">
    <property type="protein sequence ID" value="KAF7830083.1"/>
    <property type="molecule type" value="Genomic_DNA"/>
</dbReference>
<dbReference type="PROSITE" id="PS51879">
    <property type="entry name" value="RST"/>
    <property type="match status" value="1"/>
</dbReference>
<dbReference type="InterPro" id="IPR044964">
    <property type="entry name" value="RCD1/SRO1-5"/>
</dbReference>
<dbReference type="AlphaFoldDB" id="A0A834TWR4"/>
<reference evidence="8" key="1">
    <citation type="submission" date="2020-09" db="EMBL/GenBank/DDBJ databases">
        <title>Genome-Enabled Discovery of Anthraquinone Biosynthesis in Senna tora.</title>
        <authorList>
            <person name="Kang S.-H."/>
            <person name="Pandey R.P."/>
            <person name="Lee C.-M."/>
            <person name="Sim J.-S."/>
            <person name="Jeong J.-T."/>
            <person name="Choi B.-S."/>
            <person name="Jung M."/>
            <person name="Ginzburg D."/>
            <person name="Zhao K."/>
            <person name="Won S.Y."/>
            <person name="Oh T.-J."/>
            <person name="Yu Y."/>
            <person name="Kim N.-H."/>
            <person name="Lee O.R."/>
            <person name="Lee T.-H."/>
            <person name="Bashyal P."/>
            <person name="Kim T.-S."/>
            <person name="Lee W.-H."/>
            <person name="Kawkins C."/>
            <person name="Kim C.-K."/>
            <person name="Kim J.S."/>
            <person name="Ahn B.O."/>
            <person name="Rhee S.Y."/>
            <person name="Sohng J.K."/>
        </authorList>
    </citation>
    <scope>NUCLEOTIDE SEQUENCE</scope>
    <source>
        <tissue evidence="8">Leaf</tissue>
    </source>
</reference>
<dbReference type="InterPro" id="IPR012317">
    <property type="entry name" value="Poly(ADP-ribose)pol_cat_dom"/>
</dbReference>
<dbReference type="Gene3D" id="3.90.228.10">
    <property type="match status" value="1"/>
</dbReference>
<evidence type="ECO:0000259" key="5">
    <source>
        <dbReference type="PROSITE" id="PS50918"/>
    </source>
</evidence>
<dbReference type="GO" id="GO:0005634">
    <property type="term" value="C:nucleus"/>
    <property type="evidence" value="ECO:0007669"/>
    <property type="project" value="UniProtKB-SubCell"/>
</dbReference>
<dbReference type="SUPFAM" id="SSF117839">
    <property type="entry name" value="WWE domain"/>
    <property type="match status" value="1"/>
</dbReference>